<dbReference type="Pfam" id="PF00202">
    <property type="entry name" value="Aminotran_3"/>
    <property type="match status" value="1"/>
</dbReference>
<dbReference type="FunFam" id="3.90.1150.10:FF:000086">
    <property type="entry name" value="Putative acetylornithine aminotransferase"/>
    <property type="match status" value="1"/>
</dbReference>
<protein>
    <submittedName>
        <fullName evidence="5">Aminotransferase</fullName>
    </submittedName>
</protein>
<dbReference type="RefSeq" id="WP_036276405.1">
    <property type="nucleotide sequence ID" value="NZ_CP014476.1"/>
</dbReference>
<evidence type="ECO:0000313" key="5">
    <source>
        <dbReference type="EMBL" id="AMK77855.1"/>
    </source>
</evidence>
<sequence>MSFSIADLFTQHFDEKFDLHEYYLNNQMVRVLRTIGYDRNYKKAIGQYLYDEDGNEYLDLLSGFGVFAMGRNHPTIIKALQETLTLELPSLVQMDVSLLSGLLAKEILATCPDNLEKMFFCNSGTEAVEAAIKFARYTTKRSRIVHCDHGYHGLTMGSLSLTGEHIFREGFGPLLPECTSVPFNDLAALEQALSNKDVAAFIVEPIQGKGVNIPDDNYLPEVERLCKKYGTLFVADEIQTGIGRTGKFWAIEHWGVKPDMILMAKALSGGFIPVGGVAMTTHIMDTVFNRMDRAVVHGSTFSKNNMAMAAGLSALHVVHEEKLVENSAKVGEDIIATINAMAPKYEFLKEARGKGSMIAIEFQSPKSLGLKAAWAMLEAANKGLFCQMILIPLFKEHRVLAQVAGHGMNVVKFLPPLTLTQKDRDWIVNSVEKTIADTHNVTGSIWTLGKNLAGHALKNKK</sequence>
<dbReference type="InterPro" id="IPR049704">
    <property type="entry name" value="Aminotrans_3_PPA_site"/>
</dbReference>
<dbReference type="FunFam" id="3.40.640.10:FF:000004">
    <property type="entry name" value="Acetylornithine aminotransferase"/>
    <property type="match status" value="1"/>
</dbReference>
<dbReference type="InterPro" id="IPR015421">
    <property type="entry name" value="PyrdxlP-dep_Trfase_major"/>
</dbReference>
<dbReference type="InterPro" id="IPR005814">
    <property type="entry name" value="Aminotrans_3"/>
</dbReference>
<evidence type="ECO:0000256" key="3">
    <source>
        <dbReference type="ARBA" id="ARBA00022898"/>
    </source>
</evidence>
<dbReference type="InterPro" id="IPR050103">
    <property type="entry name" value="Class-III_PLP-dep_AT"/>
</dbReference>
<keyword evidence="2 5" id="KW-0032">Aminotransferase</keyword>
<dbReference type="OrthoDB" id="9770449at2"/>
<keyword evidence="6" id="KW-1185">Reference proteome</keyword>
<dbReference type="STRING" id="1538553.JT25_015455"/>
<dbReference type="EMBL" id="CP014476">
    <property type="protein sequence ID" value="AMK77855.1"/>
    <property type="molecule type" value="Genomic_DNA"/>
</dbReference>
<dbReference type="PROSITE" id="PS00600">
    <property type="entry name" value="AA_TRANSFER_CLASS_3"/>
    <property type="match status" value="1"/>
</dbReference>
<dbReference type="CDD" id="cd00610">
    <property type="entry name" value="OAT_like"/>
    <property type="match status" value="1"/>
</dbReference>
<dbReference type="PANTHER" id="PTHR11986:SF121">
    <property type="entry name" value="BLR3010 PROTEIN"/>
    <property type="match status" value="1"/>
</dbReference>
<keyword evidence="3 4" id="KW-0663">Pyridoxal phosphate</keyword>
<evidence type="ECO:0000256" key="1">
    <source>
        <dbReference type="ARBA" id="ARBA00001933"/>
    </source>
</evidence>
<organism evidence="5 6">
    <name type="scientific">Methylomonas denitrificans</name>
    <dbReference type="NCBI Taxonomy" id="1538553"/>
    <lineage>
        <taxon>Bacteria</taxon>
        <taxon>Pseudomonadati</taxon>
        <taxon>Pseudomonadota</taxon>
        <taxon>Gammaproteobacteria</taxon>
        <taxon>Methylococcales</taxon>
        <taxon>Methylococcaceae</taxon>
        <taxon>Methylomonas</taxon>
    </lineage>
</organism>
<dbReference type="GO" id="GO:0030170">
    <property type="term" value="F:pyridoxal phosphate binding"/>
    <property type="evidence" value="ECO:0007669"/>
    <property type="project" value="InterPro"/>
</dbReference>
<dbReference type="GO" id="GO:0042802">
    <property type="term" value="F:identical protein binding"/>
    <property type="evidence" value="ECO:0007669"/>
    <property type="project" value="TreeGrafter"/>
</dbReference>
<proteinExistence type="inferred from homology"/>
<reference evidence="5 6" key="1">
    <citation type="journal article" date="2015" name="Environ. Microbiol.">
        <title>Methane oxidation coupled to nitrate reduction under hypoxia by the Gammaproteobacterium Methylomonas denitrificans, sp. nov. type strain FJG1.</title>
        <authorList>
            <person name="Kits K.D."/>
            <person name="Klotz M.G."/>
            <person name="Stein L.Y."/>
        </authorList>
    </citation>
    <scope>NUCLEOTIDE SEQUENCE [LARGE SCALE GENOMIC DNA]</scope>
    <source>
        <strain evidence="5 6">FJG1</strain>
    </source>
</reference>
<dbReference type="InterPro" id="IPR015422">
    <property type="entry name" value="PyrdxlP-dep_Trfase_small"/>
</dbReference>
<dbReference type="KEGG" id="mdn:JT25_015455"/>
<dbReference type="PIRSF" id="PIRSF000521">
    <property type="entry name" value="Transaminase_4ab_Lys_Orn"/>
    <property type="match status" value="1"/>
</dbReference>
<gene>
    <name evidence="5" type="ORF">JT25_015455</name>
</gene>
<evidence type="ECO:0000256" key="2">
    <source>
        <dbReference type="ARBA" id="ARBA00022576"/>
    </source>
</evidence>
<evidence type="ECO:0000256" key="4">
    <source>
        <dbReference type="RuleBase" id="RU003560"/>
    </source>
</evidence>
<keyword evidence="5" id="KW-0808">Transferase</keyword>
<comment type="cofactor">
    <cofactor evidence="1">
        <name>pyridoxal 5'-phosphate</name>
        <dbReference type="ChEBI" id="CHEBI:597326"/>
    </cofactor>
</comment>
<dbReference type="Proteomes" id="UP000030512">
    <property type="component" value="Chromosome"/>
</dbReference>
<dbReference type="AlphaFoldDB" id="A0A126T6Y8"/>
<dbReference type="SUPFAM" id="SSF53383">
    <property type="entry name" value="PLP-dependent transferases"/>
    <property type="match status" value="1"/>
</dbReference>
<name>A0A126T6Y8_9GAMM</name>
<dbReference type="GO" id="GO:0008483">
    <property type="term" value="F:transaminase activity"/>
    <property type="evidence" value="ECO:0007669"/>
    <property type="project" value="UniProtKB-KW"/>
</dbReference>
<comment type="similarity">
    <text evidence="4">Belongs to the class-III pyridoxal-phosphate-dependent aminotransferase family.</text>
</comment>
<accession>A0A126T6Y8</accession>
<dbReference type="Gene3D" id="3.90.1150.10">
    <property type="entry name" value="Aspartate Aminotransferase, domain 1"/>
    <property type="match status" value="1"/>
</dbReference>
<dbReference type="Gene3D" id="3.40.640.10">
    <property type="entry name" value="Type I PLP-dependent aspartate aminotransferase-like (Major domain)"/>
    <property type="match status" value="1"/>
</dbReference>
<dbReference type="InterPro" id="IPR015424">
    <property type="entry name" value="PyrdxlP-dep_Trfase"/>
</dbReference>
<dbReference type="PANTHER" id="PTHR11986">
    <property type="entry name" value="AMINOTRANSFERASE CLASS III"/>
    <property type="match status" value="1"/>
</dbReference>
<evidence type="ECO:0000313" key="6">
    <source>
        <dbReference type="Proteomes" id="UP000030512"/>
    </source>
</evidence>